<dbReference type="EC" id="4.2.3.1" evidence="5"/>
<evidence type="ECO:0000313" key="6">
    <source>
        <dbReference type="Proteomes" id="UP000320496"/>
    </source>
</evidence>
<evidence type="ECO:0000313" key="5">
    <source>
        <dbReference type="EMBL" id="QDU41488.1"/>
    </source>
</evidence>
<evidence type="ECO:0000256" key="3">
    <source>
        <dbReference type="ARBA" id="ARBA00023239"/>
    </source>
</evidence>
<keyword evidence="2" id="KW-0663">Pyridoxal phosphate</keyword>
<dbReference type="Pfam" id="PF00291">
    <property type="entry name" value="PALP"/>
    <property type="match status" value="1"/>
</dbReference>
<dbReference type="Proteomes" id="UP000320496">
    <property type="component" value="Chromosome"/>
</dbReference>
<feature type="domain" description="Tryptophan synthase beta chain-like PALP" evidence="4">
    <location>
        <begin position="19"/>
        <end position="329"/>
    </location>
</feature>
<dbReference type="GO" id="GO:0006565">
    <property type="term" value="P:L-serine catabolic process"/>
    <property type="evidence" value="ECO:0007669"/>
    <property type="project" value="TreeGrafter"/>
</dbReference>
<accession>A0A517ZG74</accession>
<dbReference type="GO" id="GO:0009097">
    <property type="term" value="P:isoleucine biosynthetic process"/>
    <property type="evidence" value="ECO:0007669"/>
    <property type="project" value="TreeGrafter"/>
</dbReference>
<sequence>MSIWRFADSIEDVPADSRISLGEGDTPLIRSRQIGPAAGLKNLYFKLEIANPCGSFKDRFAAAAISHMIAAGQTECIATSSGNTGAALAAYCAAAGIRCRIAIVETAPFGKVKQMLSYGADIFRVKGFGLDADITRDTFTALQILGSQPGRALQISGYVFSPKGMSGCQTVSHELAEQLPDGIDHVFCPAGGGGLCVGAARGFHTLVSQGVLQRSPAVEVVQPEGNNTIAGPLAERKPQAQAITCTSKISGLQVASVVDGDLAIEECRPTGGTGHLVSDDFIWKVQKRLAREEGIFSEPAGAVALAGALSAVEAGRINPDATVVCLVTGSGFKDEASLDRMIADVDCPTIELGQLQEEAEQG</sequence>
<gene>
    <name evidence="5" type="primary">thrC_3</name>
    <name evidence="5" type="ORF">Mal4_58560</name>
</gene>
<dbReference type="EMBL" id="CP036275">
    <property type="protein sequence ID" value="QDU41488.1"/>
    <property type="molecule type" value="Genomic_DNA"/>
</dbReference>
<dbReference type="GO" id="GO:0003941">
    <property type="term" value="F:L-serine ammonia-lyase activity"/>
    <property type="evidence" value="ECO:0007669"/>
    <property type="project" value="TreeGrafter"/>
</dbReference>
<comment type="cofactor">
    <cofactor evidence="1">
        <name>pyridoxal 5'-phosphate</name>
        <dbReference type="ChEBI" id="CHEBI:597326"/>
    </cofactor>
</comment>
<dbReference type="InterPro" id="IPR050147">
    <property type="entry name" value="Ser/Thr_Dehydratase"/>
</dbReference>
<organism evidence="5 6">
    <name type="scientific">Maioricimonas rarisocia</name>
    <dbReference type="NCBI Taxonomy" id="2528026"/>
    <lineage>
        <taxon>Bacteria</taxon>
        <taxon>Pseudomonadati</taxon>
        <taxon>Planctomycetota</taxon>
        <taxon>Planctomycetia</taxon>
        <taxon>Planctomycetales</taxon>
        <taxon>Planctomycetaceae</taxon>
        <taxon>Maioricimonas</taxon>
    </lineage>
</organism>
<reference evidence="5 6" key="1">
    <citation type="submission" date="2019-02" db="EMBL/GenBank/DDBJ databases">
        <title>Deep-cultivation of Planctomycetes and their phenomic and genomic characterization uncovers novel biology.</title>
        <authorList>
            <person name="Wiegand S."/>
            <person name="Jogler M."/>
            <person name="Boedeker C."/>
            <person name="Pinto D."/>
            <person name="Vollmers J."/>
            <person name="Rivas-Marin E."/>
            <person name="Kohn T."/>
            <person name="Peeters S.H."/>
            <person name="Heuer A."/>
            <person name="Rast P."/>
            <person name="Oberbeckmann S."/>
            <person name="Bunk B."/>
            <person name="Jeske O."/>
            <person name="Meyerdierks A."/>
            <person name="Storesund J.E."/>
            <person name="Kallscheuer N."/>
            <person name="Luecker S."/>
            <person name="Lage O.M."/>
            <person name="Pohl T."/>
            <person name="Merkel B.J."/>
            <person name="Hornburger P."/>
            <person name="Mueller R.-W."/>
            <person name="Bruemmer F."/>
            <person name="Labrenz M."/>
            <person name="Spormann A.M."/>
            <person name="Op den Camp H."/>
            <person name="Overmann J."/>
            <person name="Amann R."/>
            <person name="Jetten M.S.M."/>
            <person name="Mascher T."/>
            <person name="Medema M.H."/>
            <person name="Devos D.P."/>
            <person name="Kaster A.-K."/>
            <person name="Ovreas L."/>
            <person name="Rohde M."/>
            <person name="Galperin M.Y."/>
            <person name="Jogler C."/>
        </authorList>
    </citation>
    <scope>NUCLEOTIDE SEQUENCE [LARGE SCALE GENOMIC DNA]</scope>
    <source>
        <strain evidence="5 6">Mal4</strain>
    </source>
</reference>
<protein>
    <submittedName>
        <fullName evidence="5">Threonine synthase</fullName>
        <ecNumber evidence="5">4.2.3.1</ecNumber>
    </submittedName>
</protein>
<evidence type="ECO:0000256" key="1">
    <source>
        <dbReference type="ARBA" id="ARBA00001933"/>
    </source>
</evidence>
<dbReference type="KEGG" id="mri:Mal4_58560"/>
<dbReference type="InterPro" id="IPR036052">
    <property type="entry name" value="TrpB-like_PALP_sf"/>
</dbReference>
<dbReference type="PANTHER" id="PTHR48078">
    <property type="entry name" value="THREONINE DEHYDRATASE, MITOCHONDRIAL-RELATED"/>
    <property type="match status" value="1"/>
</dbReference>
<dbReference type="GO" id="GO:0006567">
    <property type="term" value="P:L-threonine catabolic process"/>
    <property type="evidence" value="ECO:0007669"/>
    <property type="project" value="TreeGrafter"/>
</dbReference>
<dbReference type="RefSeq" id="WP_145372949.1">
    <property type="nucleotide sequence ID" value="NZ_CP036275.1"/>
</dbReference>
<name>A0A517ZG74_9PLAN</name>
<keyword evidence="3 5" id="KW-0456">Lyase</keyword>
<keyword evidence="6" id="KW-1185">Reference proteome</keyword>
<evidence type="ECO:0000256" key="2">
    <source>
        <dbReference type="ARBA" id="ARBA00022898"/>
    </source>
</evidence>
<proteinExistence type="predicted"/>
<dbReference type="InterPro" id="IPR001926">
    <property type="entry name" value="TrpB-like_PALP"/>
</dbReference>
<dbReference type="GO" id="GO:0004794">
    <property type="term" value="F:threonine deaminase activity"/>
    <property type="evidence" value="ECO:0007669"/>
    <property type="project" value="TreeGrafter"/>
</dbReference>
<dbReference type="SUPFAM" id="SSF53686">
    <property type="entry name" value="Tryptophan synthase beta subunit-like PLP-dependent enzymes"/>
    <property type="match status" value="1"/>
</dbReference>
<dbReference type="AlphaFoldDB" id="A0A517ZG74"/>
<evidence type="ECO:0000259" key="4">
    <source>
        <dbReference type="Pfam" id="PF00291"/>
    </source>
</evidence>
<dbReference type="PANTHER" id="PTHR48078:SF6">
    <property type="entry name" value="L-THREONINE DEHYDRATASE CATABOLIC TDCB"/>
    <property type="match status" value="1"/>
</dbReference>
<dbReference type="GO" id="GO:0004795">
    <property type="term" value="F:threonine synthase activity"/>
    <property type="evidence" value="ECO:0007669"/>
    <property type="project" value="UniProtKB-EC"/>
</dbReference>
<dbReference type="OrthoDB" id="9778118at2"/>
<dbReference type="Gene3D" id="3.40.50.1100">
    <property type="match status" value="2"/>
</dbReference>